<proteinExistence type="predicted"/>
<dbReference type="AlphaFoldDB" id="A0A1I7YF38"/>
<evidence type="ECO:0000313" key="2">
    <source>
        <dbReference type="WBParaSite" id="L893_g15657.t1"/>
    </source>
</evidence>
<protein>
    <submittedName>
        <fullName evidence="2">Secreted protein</fullName>
    </submittedName>
</protein>
<organism evidence="1 2">
    <name type="scientific">Steinernema glaseri</name>
    <dbReference type="NCBI Taxonomy" id="37863"/>
    <lineage>
        <taxon>Eukaryota</taxon>
        <taxon>Metazoa</taxon>
        <taxon>Ecdysozoa</taxon>
        <taxon>Nematoda</taxon>
        <taxon>Chromadorea</taxon>
        <taxon>Rhabditida</taxon>
        <taxon>Tylenchina</taxon>
        <taxon>Panagrolaimomorpha</taxon>
        <taxon>Strongyloidoidea</taxon>
        <taxon>Steinernematidae</taxon>
        <taxon>Steinernema</taxon>
    </lineage>
</organism>
<evidence type="ECO:0000313" key="1">
    <source>
        <dbReference type="Proteomes" id="UP000095287"/>
    </source>
</evidence>
<dbReference type="WBParaSite" id="L893_g15657.t1">
    <property type="protein sequence ID" value="L893_g15657.t1"/>
    <property type="gene ID" value="L893_g15657"/>
</dbReference>
<accession>A0A1I7YF38</accession>
<keyword evidence="1" id="KW-1185">Reference proteome</keyword>
<sequence length="82" mass="8953">MGRCSDPVAITLIIEETCTVTLSRLRIEFVAVIVVSVTRALDSLLPRTVCSQKCGQFAPDPPDSLLPTSRTICSRSIAFEKE</sequence>
<dbReference type="Proteomes" id="UP000095287">
    <property type="component" value="Unplaced"/>
</dbReference>
<name>A0A1I7YF38_9BILA</name>
<reference evidence="2" key="1">
    <citation type="submission" date="2016-11" db="UniProtKB">
        <authorList>
            <consortium name="WormBaseParasite"/>
        </authorList>
    </citation>
    <scope>IDENTIFICATION</scope>
</reference>